<dbReference type="AlphaFoldDB" id="A0A507DR97"/>
<evidence type="ECO:0000313" key="2">
    <source>
        <dbReference type="Proteomes" id="UP000318582"/>
    </source>
</evidence>
<sequence length="302" mass="33984">MGTEPIIALLDTGCNTMVIQDRVADERKLEKRPLDNPYDIDTAGAGQTIRITSLTTQSIQIFNNTSQNYDSIASFHFEIAPIGIPLILGLPFFEAIGTFTCVSVERPHHILFTLDGKAFNCSSLPSKRHAQNPDSFIRKAQTFTIRGAAKGVKREQQKPFQGIATVSTKRFNKQLWHKQYQEAFAIHIRPTTEKKEVETNTSWPKFLDSVLQQFENMLFKEPMSYPPIVARIISILTSFPDQNRSFKPSVLYHKINWANSGSNSITCFQKDGYSTQSPHGAPPWYLPSRKLAESAFAGIIAD</sequence>
<dbReference type="Proteomes" id="UP000318582">
    <property type="component" value="Unassembled WGS sequence"/>
</dbReference>
<protein>
    <submittedName>
        <fullName evidence="1">Uncharacterized protein</fullName>
    </submittedName>
</protein>
<comment type="caution">
    <text evidence="1">The sequence shown here is derived from an EMBL/GenBank/DDBJ whole genome shotgun (WGS) entry which is preliminary data.</text>
</comment>
<dbReference type="InterPro" id="IPR021109">
    <property type="entry name" value="Peptidase_aspartic_dom_sf"/>
</dbReference>
<proteinExistence type="predicted"/>
<evidence type="ECO:0000313" key="1">
    <source>
        <dbReference type="EMBL" id="TPX53380.1"/>
    </source>
</evidence>
<name>A0A507DR97_9FUNG</name>
<dbReference type="Gene3D" id="2.40.70.10">
    <property type="entry name" value="Acid Proteases"/>
    <property type="match status" value="1"/>
</dbReference>
<gene>
    <name evidence="1" type="ORF">PhCBS80983_g06305</name>
</gene>
<organism evidence="1 2">
    <name type="scientific">Powellomyces hirtus</name>
    <dbReference type="NCBI Taxonomy" id="109895"/>
    <lineage>
        <taxon>Eukaryota</taxon>
        <taxon>Fungi</taxon>
        <taxon>Fungi incertae sedis</taxon>
        <taxon>Chytridiomycota</taxon>
        <taxon>Chytridiomycota incertae sedis</taxon>
        <taxon>Chytridiomycetes</taxon>
        <taxon>Spizellomycetales</taxon>
        <taxon>Powellomycetaceae</taxon>
        <taxon>Powellomyces</taxon>
    </lineage>
</organism>
<reference evidence="1 2" key="1">
    <citation type="journal article" date="2019" name="Sci. Rep.">
        <title>Comparative genomics of chytrid fungi reveal insights into the obligate biotrophic and pathogenic lifestyle of Synchytrium endobioticum.</title>
        <authorList>
            <person name="van de Vossenberg B.T.L.H."/>
            <person name="Warris S."/>
            <person name="Nguyen H.D.T."/>
            <person name="van Gent-Pelzer M.P.E."/>
            <person name="Joly D.L."/>
            <person name="van de Geest H.C."/>
            <person name="Bonants P.J.M."/>
            <person name="Smith D.S."/>
            <person name="Levesque C.A."/>
            <person name="van der Lee T.A.J."/>
        </authorList>
    </citation>
    <scope>NUCLEOTIDE SEQUENCE [LARGE SCALE GENOMIC DNA]</scope>
    <source>
        <strain evidence="1 2">CBS 809.83</strain>
    </source>
</reference>
<dbReference type="CDD" id="cd00303">
    <property type="entry name" value="retropepsin_like"/>
    <property type="match status" value="1"/>
</dbReference>
<keyword evidence="2" id="KW-1185">Reference proteome</keyword>
<dbReference type="EMBL" id="QEAQ01000228">
    <property type="protein sequence ID" value="TPX53380.1"/>
    <property type="molecule type" value="Genomic_DNA"/>
</dbReference>
<accession>A0A507DR97</accession>